<keyword evidence="1" id="KW-0812">Transmembrane</keyword>
<keyword evidence="3" id="KW-0378">Hydrolase</keyword>
<reference evidence="4" key="1">
    <citation type="submission" date="2016-10" db="EMBL/GenBank/DDBJ databases">
        <authorList>
            <person name="Varghese N."/>
            <person name="Submissions S."/>
        </authorList>
    </citation>
    <scope>NUCLEOTIDE SEQUENCE [LARGE SCALE GENOMIC DNA]</scope>
    <source>
        <strain evidence="4">DSM 15363</strain>
    </source>
</reference>
<dbReference type="Pfam" id="PF01757">
    <property type="entry name" value="Acyl_transf_3"/>
    <property type="match status" value="1"/>
</dbReference>
<dbReference type="PANTHER" id="PTHR23028">
    <property type="entry name" value="ACETYLTRANSFERASE"/>
    <property type="match status" value="1"/>
</dbReference>
<feature type="transmembrane region" description="Helical" evidence="1">
    <location>
        <begin position="284"/>
        <end position="306"/>
    </location>
</feature>
<feature type="transmembrane region" description="Helical" evidence="1">
    <location>
        <begin position="220"/>
        <end position="239"/>
    </location>
</feature>
<feature type="domain" description="Acyltransferase 3" evidence="2">
    <location>
        <begin position="9"/>
        <end position="334"/>
    </location>
</feature>
<keyword evidence="3" id="KW-0012">Acyltransferase</keyword>
<evidence type="ECO:0000313" key="3">
    <source>
        <dbReference type="EMBL" id="SDI42956.1"/>
    </source>
</evidence>
<dbReference type="InterPro" id="IPR002656">
    <property type="entry name" value="Acyl_transf_3_dom"/>
</dbReference>
<keyword evidence="1" id="KW-0472">Membrane</keyword>
<feature type="transmembrane region" description="Helical" evidence="1">
    <location>
        <begin position="91"/>
        <end position="107"/>
    </location>
</feature>
<sequence>MKTKVTNRIYQLDVFRFIAALIVVLYHYLFRGYTADHLSDLNFSDISDYFKYGYLGINIFFMISGFVILLSIKDRSILKFIISRISRLYPMYWICVLLTFMVILLFGEPRFTAEFSQFFYNLTMFHNYIGVESIDGVYWTLFIEMKFYIFVIGSYLVLNKLKHIKLDYLIYTWLTLSMLYLFFNDHFIFRIGKSLFILDWSSYFIAGIIFYQIYKSKLNLKYALVLLITLSISIQHTIVETAKKARHFNVEFDPYIACGIIVLFYLLILLVACNKLKHINSSKFIKIGMLTYPLYLLHQKIGYIIFDNLGNDTNKYVVVIATTLFMIFLSFILSEFYEPRVSGYLKSKLRQLSSKYVSKPTN</sequence>
<evidence type="ECO:0000259" key="2">
    <source>
        <dbReference type="Pfam" id="PF01757"/>
    </source>
</evidence>
<keyword evidence="4" id="KW-1185">Reference proteome</keyword>
<feature type="transmembrane region" description="Helical" evidence="1">
    <location>
        <begin position="137"/>
        <end position="158"/>
    </location>
</feature>
<dbReference type="PANTHER" id="PTHR23028:SF53">
    <property type="entry name" value="ACYL_TRANSF_3 DOMAIN-CONTAINING PROTEIN"/>
    <property type="match status" value="1"/>
</dbReference>
<dbReference type="Proteomes" id="UP000199492">
    <property type="component" value="Unassembled WGS sequence"/>
</dbReference>
<protein>
    <submittedName>
        <fullName evidence="3">Peptidoglycan/LPS O-acetylase OafA/YrhL, contains acyltransferase and SGNH-hydrolase domains</fullName>
    </submittedName>
</protein>
<gene>
    <name evidence="3" type="ORF">SAMN04489796_1117</name>
</gene>
<dbReference type="AlphaFoldDB" id="A0A1G8KHS5"/>
<dbReference type="InterPro" id="IPR050879">
    <property type="entry name" value="Acyltransferase_3"/>
</dbReference>
<dbReference type="EMBL" id="FNCZ01000011">
    <property type="protein sequence ID" value="SDI42956.1"/>
    <property type="molecule type" value="Genomic_DNA"/>
</dbReference>
<keyword evidence="3" id="KW-0808">Transferase</keyword>
<dbReference type="GO" id="GO:0016020">
    <property type="term" value="C:membrane"/>
    <property type="evidence" value="ECO:0007669"/>
    <property type="project" value="TreeGrafter"/>
</dbReference>
<dbReference type="GO" id="GO:0016747">
    <property type="term" value="F:acyltransferase activity, transferring groups other than amino-acyl groups"/>
    <property type="evidence" value="ECO:0007669"/>
    <property type="project" value="InterPro"/>
</dbReference>
<dbReference type="GO" id="GO:0016787">
    <property type="term" value="F:hydrolase activity"/>
    <property type="evidence" value="ECO:0007669"/>
    <property type="project" value="UniProtKB-KW"/>
</dbReference>
<dbReference type="GO" id="GO:0009103">
    <property type="term" value="P:lipopolysaccharide biosynthetic process"/>
    <property type="evidence" value="ECO:0007669"/>
    <property type="project" value="TreeGrafter"/>
</dbReference>
<organism evidence="3 4">
    <name type="scientific">Winogradskyella thalassocola</name>
    <dbReference type="NCBI Taxonomy" id="262004"/>
    <lineage>
        <taxon>Bacteria</taxon>
        <taxon>Pseudomonadati</taxon>
        <taxon>Bacteroidota</taxon>
        <taxon>Flavobacteriia</taxon>
        <taxon>Flavobacteriales</taxon>
        <taxon>Flavobacteriaceae</taxon>
        <taxon>Winogradskyella</taxon>
    </lineage>
</organism>
<name>A0A1G8KHS5_9FLAO</name>
<keyword evidence="1" id="KW-1133">Transmembrane helix</keyword>
<proteinExistence type="predicted"/>
<feature type="transmembrane region" description="Helical" evidence="1">
    <location>
        <begin position="254"/>
        <end position="272"/>
    </location>
</feature>
<feature type="transmembrane region" description="Helical" evidence="1">
    <location>
        <begin position="12"/>
        <end position="29"/>
    </location>
</feature>
<dbReference type="STRING" id="262004.SAMN04489796_1117"/>
<feature type="transmembrane region" description="Helical" evidence="1">
    <location>
        <begin position="170"/>
        <end position="189"/>
    </location>
</feature>
<dbReference type="RefSeq" id="WP_175455645.1">
    <property type="nucleotide sequence ID" value="NZ_FNCZ01000011.1"/>
</dbReference>
<accession>A0A1G8KHS5</accession>
<evidence type="ECO:0000313" key="4">
    <source>
        <dbReference type="Proteomes" id="UP000199492"/>
    </source>
</evidence>
<evidence type="ECO:0000256" key="1">
    <source>
        <dbReference type="SAM" id="Phobius"/>
    </source>
</evidence>
<feature type="transmembrane region" description="Helical" evidence="1">
    <location>
        <begin position="195"/>
        <end position="213"/>
    </location>
</feature>
<feature type="transmembrane region" description="Helical" evidence="1">
    <location>
        <begin position="49"/>
        <end position="70"/>
    </location>
</feature>
<feature type="transmembrane region" description="Helical" evidence="1">
    <location>
        <begin position="318"/>
        <end position="337"/>
    </location>
</feature>